<dbReference type="PANTHER" id="PTHR33446:SF2">
    <property type="entry name" value="PROTEIN TONB"/>
    <property type="match status" value="1"/>
</dbReference>
<keyword evidence="11" id="KW-1185">Reference proteome</keyword>
<dbReference type="InterPro" id="IPR037682">
    <property type="entry name" value="TonB_C"/>
</dbReference>
<dbReference type="GO" id="GO:0031992">
    <property type="term" value="F:energy transducer activity"/>
    <property type="evidence" value="ECO:0007669"/>
    <property type="project" value="TreeGrafter"/>
</dbReference>
<evidence type="ECO:0000256" key="4">
    <source>
        <dbReference type="ARBA" id="ARBA00022475"/>
    </source>
</evidence>
<dbReference type="RefSeq" id="WP_157750440.1">
    <property type="nucleotide sequence ID" value="NZ_AP017313.1"/>
</dbReference>
<keyword evidence="7" id="KW-0653">Protein transport</keyword>
<evidence type="ECO:0000256" key="2">
    <source>
        <dbReference type="ARBA" id="ARBA00006555"/>
    </source>
</evidence>
<keyword evidence="8" id="KW-1133">Transmembrane helix</keyword>
<accession>A0A0X8X398</accession>
<dbReference type="SUPFAM" id="SSF74653">
    <property type="entry name" value="TolA/TonB C-terminal domain"/>
    <property type="match status" value="1"/>
</dbReference>
<comment type="similarity">
    <text evidence="2">Belongs to the TonB family.</text>
</comment>
<keyword evidence="6" id="KW-0812">Transmembrane</keyword>
<dbReference type="Gene3D" id="3.30.1150.10">
    <property type="match status" value="1"/>
</dbReference>
<evidence type="ECO:0000256" key="8">
    <source>
        <dbReference type="ARBA" id="ARBA00022989"/>
    </source>
</evidence>
<evidence type="ECO:0000256" key="7">
    <source>
        <dbReference type="ARBA" id="ARBA00022927"/>
    </source>
</evidence>
<evidence type="ECO:0000256" key="1">
    <source>
        <dbReference type="ARBA" id="ARBA00004383"/>
    </source>
</evidence>
<organism evidence="10 11">
    <name type="scientific">Mucilaginibacter gotjawali</name>
    <dbReference type="NCBI Taxonomy" id="1550579"/>
    <lineage>
        <taxon>Bacteria</taxon>
        <taxon>Pseudomonadati</taxon>
        <taxon>Bacteroidota</taxon>
        <taxon>Sphingobacteriia</taxon>
        <taxon>Sphingobacteriales</taxon>
        <taxon>Sphingobacteriaceae</taxon>
        <taxon>Mucilaginibacter</taxon>
    </lineage>
</organism>
<dbReference type="PROSITE" id="PS52015">
    <property type="entry name" value="TONB_CTD"/>
    <property type="match status" value="1"/>
</dbReference>
<name>A0A0X8X398_9SPHI</name>
<dbReference type="GO" id="GO:0098797">
    <property type="term" value="C:plasma membrane protein complex"/>
    <property type="evidence" value="ECO:0007669"/>
    <property type="project" value="TreeGrafter"/>
</dbReference>
<dbReference type="AlphaFoldDB" id="A0A0X8X398"/>
<sequence length="214" mass="23733">MKLFCFLPVLLLTCQLSHAQDTTSTDAGKTKNDSRVFTSVEQIPEFPGGYQAFSNYLAKNLQYPKVARLIGVNGKLLVSFTVDEGGHVINATPRNCVGAGCEAEAVRLLEASPVWRPAIQNGRPVRVQFNVPISFSLGGAPATTYIGNLRNSKYGFVFNIKGVLYTIDEAEKILGRSFPSDQIEVAEPFYNYNKVEKFEMPDKKEVYLIILKKS</sequence>
<dbReference type="GO" id="GO:0055085">
    <property type="term" value="P:transmembrane transport"/>
    <property type="evidence" value="ECO:0007669"/>
    <property type="project" value="InterPro"/>
</dbReference>
<dbReference type="Pfam" id="PF03544">
    <property type="entry name" value="TonB_C"/>
    <property type="match status" value="1"/>
</dbReference>
<evidence type="ECO:0000256" key="5">
    <source>
        <dbReference type="ARBA" id="ARBA00022519"/>
    </source>
</evidence>
<dbReference type="GO" id="GO:0015031">
    <property type="term" value="P:protein transport"/>
    <property type="evidence" value="ECO:0007669"/>
    <property type="project" value="UniProtKB-KW"/>
</dbReference>
<dbReference type="Proteomes" id="UP000218263">
    <property type="component" value="Chromosome"/>
</dbReference>
<evidence type="ECO:0000313" key="11">
    <source>
        <dbReference type="Proteomes" id="UP000218263"/>
    </source>
</evidence>
<evidence type="ECO:0000256" key="3">
    <source>
        <dbReference type="ARBA" id="ARBA00022448"/>
    </source>
</evidence>
<protein>
    <submittedName>
        <fullName evidence="10">Gram-negative bacterial tonB protein</fullName>
    </submittedName>
</protein>
<dbReference type="NCBIfam" id="TIGR01352">
    <property type="entry name" value="tonB_Cterm"/>
    <property type="match status" value="1"/>
</dbReference>
<keyword evidence="4" id="KW-1003">Cell membrane</keyword>
<gene>
    <name evidence="10" type="ORF">MgSA37_01018</name>
</gene>
<dbReference type="OrthoDB" id="649093at2"/>
<proteinExistence type="inferred from homology"/>
<evidence type="ECO:0000256" key="6">
    <source>
        <dbReference type="ARBA" id="ARBA00022692"/>
    </source>
</evidence>
<evidence type="ECO:0000256" key="9">
    <source>
        <dbReference type="ARBA" id="ARBA00023136"/>
    </source>
</evidence>
<keyword evidence="3" id="KW-0813">Transport</keyword>
<keyword evidence="5" id="KW-0997">Cell inner membrane</keyword>
<dbReference type="PANTHER" id="PTHR33446">
    <property type="entry name" value="PROTEIN TONB-RELATED"/>
    <property type="match status" value="1"/>
</dbReference>
<keyword evidence="9" id="KW-0472">Membrane</keyword>
<reference evidence="10 11" key="1">
    <citation type="submission" date="2015-12" db="EMBL/GenBank/DDBJ databases">
        <title>Genome sequence of Mucilaginibacter gotjawali.</title>
        <authorList>
            <person name="Lee J.S."/>
            <person name="Lee K.C."/>
            <person name="Kim K.K."/>
            <person name="Lee B.W."/>
        </authorList>
    </citation>
    <scope>NUCLEOTIDE SEQUENCE [LARGE SCALE GENOMIC DNA]</scope>
    <source>
        <strain evidence="10 11">SA3-7</strain>
    </source>
</reference>
<dbReference type="EMBL" id="AP017313">
    <property type="protein sequence ID" value="BAU52854.1"/>
    <property type="molecule type" value="Genomic_DNA"/>
</dbReference>
<comment type="subcellular location">
    <subcellularLocation>
        <location evidence="1">Cell inner membrane</location>
        <topology evidence="1">Single-pass membrane protein</topology>
        <orientation evidence="1">Periplasmic side</orientation>
    </subcellularLocation>
</comment>
<dbReference type="InterPro" id="IPR051045">
    <property type="entry name" value="TonB-dependent_transducer"/>
</dbReference>
<dbReference type="InterPro" id="IPR006260">
    <property type="entry name" value="TonB/TolA_C"/>
</dbReference>
<evidence type="ECO:0000313" key="10">
    <source>
        <dbReference type="EMBL" id="BAU52854.1"/>
    </source>
</evidence>
<dbReference type="KEGG" id="mgot:MgSA37_01018"/>